<feature type="region of interest" description="Disordered" evidence="1">
    <location>
        <begin position="74"/>
        <end position="163"/>
    </location>
</feature>
<gene>
    <name evidence="2" type="ORF">BZA70DRAFT_280025</name>
</gene>
<feature type="compositionally biased region" description="Low complexity" evidence="1">
    <location>
        <begin position="102"/>
        <end position="153"/>
    </location>
</feature>
<proteinExistence type="predicted"/>
<feature type="region of interest" description="Disordered" evidence="1">
    <location>
        <begin position="347"/>
        <end position="367"/>
    </location>
</feature>
<protein>
    <recommendedName>
        <fullName evidence="4">FAR1 domain-containing protein</fullName>
    </recommendedName>
</protein>
<evidence type="ECO:0008006" key="4">
    <source>
        <dbReference type="Google" id="ProtNLM"/>
    </source>
</evidence>
<feature type="compositionally biased region" description="Basic and acidic residues" evidence="1">
    <location>
        <begin position="347"/>
        <end position="356"/>
    </location>
</feature>
<evidence type="ECO:0000256" key="1">
    <source>
        <dbReference type="SAM" id="MobiDB-lite"/>
    </source>
</evidence>
<sequence length="367" mass="42050">MDITDFASSISPVHLDDPALSVAASHLGLTSTLSPLPSSDEAHDIIHHHPHHHHHRIPVHPHNLHSHVIDHQLQQLQERQEQAEIESSSHESLPQQLRHQTDATQTSQDDQQQHAHAQQTQQTQHEQAVQKQTQQSQSQPQPQQQQQRQQQRQQQDESDSAEPADVDFSALAASLLVAPDEKLDLTQTFPSKDALLLHLNRYATVAGFRLSRTSSRPEHIRIQCWKRAKTSKYTRKDDDNRKRRASYGTTRSTDCPFFLNCWHHKKSGCWYIKSSNILHNHEFSQDLISQKSLTNEEKNLLKDLSYAGPDLSRNIPVKIINAKRRERGVPDVDPKLVSNALAKFRQAREDSEKLADMDEQDQDQETD</sequence>
<reference evidence="2 3" key="1">
    <citation type="submission" date="2024-03" db="EMBL/GenBank/DDBJ databases">
        <title>Genome-scale model development and genomic sequencing of the oleaginous clade Lipomyces.</title>
        <authorList>
            <consortium name="Lawrence Berkeley National Laboratory"/>
            <person name="Czajka J.J."/>
            <person name="Han Y."/>
            <person name="Kim J."/>
            <person name="Mondo S.J."/>
            <person name="Hofstad B.A."/>
            <person name="Robles A."/>
            <person name="Haridas S."/>
            <person name="Riley R."/>
            <person name="LaButti K."/>
            <person name="Pangilinan J."/>
            <person name="Andreopoulos W."/>
            <person name="Lipzen A."/>
            <person name="Yan J."/>
            <person name="Wang M."/>
            <person name="Ng V."/>
            <person name="Grigoriev I.V."/>
            <person name="Spatafora J.W."/>
            <person name="Magnuson J.K."/>
            <person name="Baker S.E."/>
            <person name="Pomraning K.R."/>
        </authorList>
    </citation>
    <scope>NUCLEOTIDE SEQUENCE [LARGE SCALE GENOMIC DNA]</scope>
    <source>
        <strain evidence="2 3">Phaff 52-87</strain>
    </source>
</reference>
<keyword evidence="3" id="KW-1185">Reference proteome</keyword>
<feature type="compositionally biased region" description="Acidic residues" evidence="1">
    <location>
        <begin position="357"/>
        <end position="367"/>
    </location>
</feature>
<comment type="caution">
    <text evidence="2">The sequence shown here is derived from an EMBL/GenBank/DDBJ whole genome shotgun (WGS) entry which is preliminary data.</text>
</comment>
<evidence type="ECO:0000313" key="2">
    <source>
        <dbReference type="EMBL" id="KAK7204796.1"/>
    </source>
</evidence>
<dbReference type="GeneID" id="90038388"/>
<evidence type="ECO:0000313" key="3">
    <source>
        <dbReference type="Proteomes" id="UP001498771"/>
    </source>
</evidence>
<dbReference type="Proteomes" id="UP001498771">
    <property type="component" value="Unassembled WGS sequence"/>
</dbReference>
<name>A0ABR1F4Q0_9ASCO</name>
<dbReference type="PANTHER" id="PTHR47718">
    <property type="entry name" value="OS01G0519700 PROTEIN"/>
    <property type="match status" value="1"/>
</dbReference>
<accession>A0ABR1F4Q0</accession>
<dbReference type="PANTHER" id="PTHR47718:SF13">
    <property type="entry name" value="OS09G0290500 PROTEIN"/>
    <property type="match status" value="1"/>
</dbReference>
<dbReference type="RefSeq" id="XP_064767829.1">
    <property type="nucleotide sequence ID" value="XM_064912876.1"/>
</dbReference>
<organism evidence="2 3">
    <name type="scientific">Myxozyma melibiosi</name>
    <dbReference type="NCBI Taxonomy" id="54550"/>
    <lineage>
        <taxon>Eukaryota</taxon>
        <taxon>Fungi</taxon>
        <taxon>Dikarya</taxon>
        <taxon>Ascomycota</taxon>
        <taxon>Saccharomycotina</taxon>
        <taxon>Lipomycetes</taxon>
        <taxon>Lipomycetales</taxon>
        <taxon>Lipomycetaceae</taxon>
        <taxon>Myxozyma</taxon>
    </lineage>
</organism>
<dbReference type="EMBL" id="JBBJBU010000007">
    <property type="protein sequence ID" value="KAK7204796.1"/>
    <property type="molecule type" value="Genomic_DNA"/>
</dbReference>